<organism evidence="2 3">
    <name type="scientific">Cellulomonas carbonis T26</name>
    <dbReference type="NCBI Taxonomy" id="947969"/>
    <lineage>
        <taxon>Bacteria</taxon>
        <taxon>Bacillati</taxon>
        <taxon>Actinomycetota</taxon>
        <taxon>Actinomycetes</taxon>
        <taxon>Micrococcales</taxon>
        <taxon>Cellulomonadaceae</taxon>
        <taxon>Cellulomonas</taxon>
    </lineage>
</organism>
<dbReference type="Pfam" id="PF19502">
    <property type="entry name" value="DUF6036"/>
    <property type="match status" value="1"/>
</dbReference>
<reference evidence="2 3" key="2">
    <citation type="journal article" date="2015" name="Stand. Genomic Sci.">
        <title>Draft genome sequence of Cellulomonas carbonis T26(T) and comparative analysis of six Cellulomonas genomes.</title>
        <authorList>
            <person name="Zhuang W."/>
            <person name="Zhang S."/>
            <person name="Xia X."/>
            <person name="Wang G."/>
        </authorList>
    </citation>
    <scope>NUCLEOTIDE SEQUENCE [LARGE SCALE GENOMIC DNA]</scope>
    <source>
        <strain evidence="2 3">T26</strain>
    </source>
</reference>
<keyword evidence="2" id="KW-0808">Transferase</keyword>
<dbReference type="Proteomes" id="UP000029839">
    <property type="component" value="Unassembled WGS sequence"/>
</dbReference>
<keyword evidence="3" id="KW-1185">Reference proteome</keyword>
<dbReference type="OrthoDB" id="3788807at2"/>
<reference evidence="2 3" key="1">
    <citation type="submission" date="2013-08" db="EMBL/GenBank/DDBJ databases">
        <title>Genome sequencing of Cellulomonas carbonis T26.</title>
        <authorList>
            <person name="Chen F."/>
            <person name="Li Y."/>
            <person name="Wang G."/>
        </authorList>
    </citation>
    <scope>NUCLEOTIDE SEQUENCE [LARGE SCALE GENOMIC DNA]</scope>
    <source>
        <strain evidence="2 3">T26</strain>
    </source>
</reference>
<dbReference type="EMBL" id="AXCY01000025">
    <property type="protein sequence ID" value="KGM11303.1"/>
    <property type="molecule type" value="Genomic_DNA"/>
</dbReference>
<feature type="domain" description="DUF6036" evidence="1">
    <location>
        <begin position="25"/>
        <end position="133"/>
    </location>
</feature>
<accession>A0A0A0BS90</accession>
<evidence type="ECO:0000313" key="3">
    <source>
        <dbReference type="Proteomes" id="UP000029839"/>
    </source>
</evidence>
<dbReference type="InterPro" id="IPR045792">
    <property type="entry name" value="DUF6036"/>
</dbReference>
<sequence>MAPSARDQLTREEILGLLTELGARLSARGVAATVYVVGGAAMALEFDTRRSTRDIDAVLRPEATVAEEARRMAGDLGLSPGWLSSAATAFVPGGDDDPVPVDVPGLAVAAASPRHLLAMKLAAGRPQDLADLRVLFRHLGIRGAREAADMAFDVYGEHSSVLGESREDIELLAQAVLDMSHA</sequence>
<dbReference type="GO" id="GO:0016740">
    <property type="term" value="F:transferase activity"/>
    <property type="evidence" value="ECO:0007669"/>
    <property type="project" value="UniProtKB-KW"/>
</dbReference>
<protein>
    <submittedName>
        <fullName evidence="2">Nucleotidyl transferase</fullName>
    </submittedName>
</protein>
<comment type="caution">
    <text evidence="2">The sequence shown here is derived from an EMBL/GenBank/DDBJ whole genome shotgun (WGS) entry which is preliminary data.</text>
</comment>
<evidence type="ECO:0000313" key="2">
    <source>
        <dbReference type="EMBL" id="KGM11303.1"/>
    </source>
</evidence>
<evidence type="ECO:0000259" key="1">
    <source>
        <dbReference type="Pfam" id="PF19502"/>
    </source>
</evidence>
<dbReference type="AlphaFoldDB" id="A0A0A0BS90"/>
<gene>
    <name evidence="2" type="ORF">N868_11135</name>
</gene>
<proteinExistence type="predicted"/>
<name>A0A0A0BS90_9CELL</name>
<dbReference type="RefSeq" id="WP_052426091.1">
    <property type="nucleotide sequence ID" value="NZ_AXCY01000025.1"/>
</dbReference>